<evidence type="ECO:0000256" key="2">
    <source>
        <dbReference type="ARBA" id="ARBA00005634"/>
    </source>
</evidence>
<evidence type="ECO:0000313" key="6">
    <source>
        <dbReference type="EMBL" id="CAF1386850.1"/>
    </source>
</evidence>
<evidence type="ECO:0000259" key="5">
    <source>
        <dbReference type="Pfam" id="PF04389"/>
    </source>
</evidence>
<dbReference type="Pfam" id="PF02225">
    <property type="entry name" value="PA"/>
    <property type="match status" value="1"/>
</dbReference>
<comment type="similarity">
    <text evidence="2">Belongs to the peptidase M28 family. M28B subfamily.</text>
</comment>
<dbReference type="InterPro" id="IPR045175">
    <property type="entry name" value="M28_fam"/>
</dbReference>
<dbReference type="Pfam" id="PF04389">
    <property type="entry name" value="Peptidase_M28"/>
    <property type="match status" value="1"/>
</dbReference>
<dbReference type="PANTHER" id="PTHR12147:SF26">
    <property type="entry name" value="PEPTIDASE M28 DOMAIN-CONTAINING PROTEIN"/>
    <property type="match status" value="1"/>
</dbReference>
<dbReference type="Proteomes" id="UP000663836">
    <property type="component" value="Unassembled WGS sequence"/>
</dbReference>
<feature type="transmembrane region" description="Helical" evidence="3">
    <location>
        <begin position="7"/>
        <end position="27"/>
    </location>
</feature>
<dbReference type="AlphaFoldDB" id="A0A819EA63"/>
<dbReference type="EMBL" id="CAJOBD010001990">
    <property type="protein sequence ID" value="CAF3846558.1"/>
    <property type="molecule type" value="Genomic_DNA"/>
</dbReference>
<comment type="caution">
    <text evidence="7">The sequence shown here is derived from an EMBL/GenBank/DDBJ whole genome shotgun (WGS) entry which is preliminary data.</text>
</comment>
<name>A0A819EA63_9BILA</name>
<dbReference type="PANTHER" id="PTHR12147">
    <property type="entry name" value="METALLOPEPTIDASE M28 FAMILY MEMBER"/>
    <property type="match status" value="1"/>
</dbReference>
<sequence>MKLIIAGIGIAIIITIGILAIAIATLVKVSNQTNDRPYVDTSSTTTTTTTTPGNLVLAESIRIDDVMNYLKELQRIATANNGNRAITTTGFNETLHYIINTLAINTNYKVSTQFFPIRQFALDGIPILIASINGVSKNYTYSTNLAAADFYHIQFSIGANFSNFIPLTAIPNVGCSDVDWQNANPLPVGRVALVKRGICTFNEKGALAAKYNVSALLIYNDGATPDRVSPIAVSLGQENYLPALFLSSSIGQELVNAAQNTPTNAGVRIIIQVEDLPLSPIGNICADTPTGDVTQTIVVGSHSDSVPAGPGINDNGSGSTANLGLAIALARLFNNSNYAKYKYRVRFCWWGAEEIGLLGADYHVKQAKITTVIGERLTDYLINLNYDMLGSPNYIFGIYDGRTANNNTPVHALPGSNKITAVYREWFTRQNLPWNYTDFSGRSDYGPFLAEGIVAGGLFSGADGMKSIYERDYYDKMLGQGLGGIASAIHDPCYHRACDSIQNINVFAYEKMVQAAAYVLEYLARQDDLKQWLYPEGRPLGVKNQQSQRKYNSINEYFRMPYS</sequence>
<feature type="domain" description="Peptidase M28" evidence="5">
    <location>
        <begin position="283"/>
        <end position="519"/>
    </location>
</feature>
<evidence type="ECO:0000256" key="1">
    <source>
        <dbReference type="ARBA" id="ARBA00001947"/>
    </source>
</evidence>
<dbReference type="InterPro" id="IPR007484">
    <property type="entry name" value="Peptidase_M28"/>
</dbReference>
<keyword evidence="3" id="KW-0812">Transmembrane</keyword>
<keyword evidence="3" id="KW-1133">Transmembrane helix</keyword>
<dbReference type="Proteomes" id="UP000663864">
    <property type="component" value="Unassembled WGS sequence"/>
</dbReference>
<gene>
    <name evidence="7" type="ORF">JBS370_LOCUS17986</name>
    <name evidence="6" type="ORF">ZHD862_LOCUS32413</name>
</gene>
<dbReference type="GO" id="GO:0008235">
    <property type="term" value="F:metalloexopeptidase activity"/>
    <property type="evidence" value="ECO:0007669"/>
    <property type="project" value="InterPro"/>
</dbReference>
<dbReference type="GO" id="GO:0006508">
    <property type="term" value="P:proteolysis"/>
    <property type="evidence" value="ECO:0007669"/>
    <property type="project" value="InterPro"/>
</dbReference>
<dbReference type="InterPro" id="IPR046450">
    <property type="entry name" value="PA_dom_sf"/>
</dbReference>
<accession>A0A819EA63</accession>
<organism evidence="7 8">
    <name type="scientific">Rotaria sordida</name>
    <dbReference type="NCBI Taxonomy" id="392033"/>
    <lineage>
        <taxon>Eukaryota</taxon>
        <taxon>Metazoa</taxon>
        <taxon>Spiralia</taxon>
        <taxon>Gnathifera</taxon>
        <taxon>Rotifera</taxon>
        <taxon>Eurotatoria</taxon>
        <taxon>Bdelloidea</taxon>
        <taxon>Philodinida</taxon>
        <taxon>Philodinidae</taxon>
        <taxon>Rotaria</taxon>
    </lineage>
</organism>
<evidence type="ECO:0000313" key="7">
    <source>
        <dbReference type="EMBL" id="CAF3846558.1"/>
    </source>
</evidence>
<evidence type="ECO:0000259" key="4">
    <source>
        <dbReference type="Pfam" id="PF02225"/>
    </source>
</evidence>
<dbReference type="Gene3D" id="3.40.630.10">
    <property type="entry name" value="Zn peptidases"/>
    <property type="match status" value="1"/>
</dbReference>
<evidence type="ECO:0008006" key="9">
    <source>
        <dbReference type="Google" id="ProtNLM"/>
    </source>
</evidence>
<dbReference type="InterPro" id="IPR003137">
    <property type="entry name" value="PA_domain"/>
</dbReference>
<evidence type="ECO:0000313" key="8">
    <source>
        <dbReference type="Proteomes" id="UP000663836"/>
    </source>
</evidence>
<comment type="cofactor">
    <cofactor evidence="1">
        <name>Zn(2+)</name>
        <dbReference type="ChEBI" id="CHEBI:29105"/>
    </cofactor>
</comment>
<proteinExistence type="inferred from homology"/>
<reference evidence="7" key="1">
    <citation type="submission" date="2021-02" db="EMBL/GenBank/DDBJ databases">
        <authorList>
            <person name="Nowell W R."/>
        </authorList>
    </citation>
    <scope>NUCLEOTIDE SEQUENCE</scope>
</reference>
<evidence type="ECO:0000256" key="3">
    <source>
        <dbReference type="SAM" id="Phobius"/>
    </source>
</evidence>
<keyword evidence="3" id="KW-0472">Membrane</keyword>
<dbReference type="SUPFAM" id="SSF53187">
    <property type="entry name" value="Zn-dependent exopeptidases"/>
    <property type="match status" value="1"/>
</dbReference>
<feature type="domain" description="PA" evidence="4">
    <location>
        <begin position="166"/>
        <end position="254"/>
    </location>
</feature>
<protein>
    <recommendedName>
        <fullName evidence="9">Aminopeptidase</fullName>
    </recommendedName>
</protein>
<dbReference type="EMBL" id="CAJNOT010003491">
    <property type="protein sequence ID" value="CAF1386850.1"/>
    <property type="molecule type" value="Genomic_DNA"/>
</dbReference>
<dbReference type="SUPFAM" id="SSF52025">
    <property type="entry name" value="PA domain"/>
    <property type="match status" value="1"/>
</dbReference>